<protein>
    <recommendedName>
        <fullName evidence="5">OmpA-like domain-containing protein</fullName>
    </recommendedName>
</protein>
<organism evidence="3 4">
    <name type="scientific">Micavibrio aeruginosavorus</name>
    <dbReference type="NCBI Taxonomy" id="349221"/>
    <lineage>
        <taxon>Bacteria</taxon>
        <taxon>Pseudomonadati</taxon>
        <taxon>Bdellovibrionota</taxon>
        <taxon>Bdellovibrionia</taxon>
        <taxon>Bdellovibrionales</taxon>
        <taxon>Pseudobdellovibrionaceae</taxon>
        <taxon>Micavibrio</taxon>
    </lineage>
</organism>
<proteinExistence type="predicted"/>
<feature type="coiled-coil region" evidence="1">
    <location>
        <begin position="149"/>
        <end position="176"/>
    </location>
</feature>
<evidence type="ECO:0000313" key="4">
    <source>
        <dbReference type="Proteomes" id="UP000249417"/>
    </source>
</evidence>
<evidence type="ECO:0000256" key="2">
    <source>
        <dbReference type="SAM" id="SignalP"/>
    </source>
</evidence>
<dbReference type="Proteomes" id="UP000249417">
    <property type="component" value="Unassembled WGS sequence"/>
</dbReference>
<reference evidence="3 4" key="1">
    <citation type="submission" date="2017-08" db="EMBL/GenBank/DDBJ databases">
        <title>Infants hospitalized years apart are colonized by the same room-sourced microbial strains.</title>
        <authorList>
            <person name="Brooks B."/>
            <person name="Olm M.R."/>
            <person name="Firek B.A."/>
            <person name="Baker R."/>
            <person name="Thomas B.C."/>
            <person name="Morowitz M.J."/>
            <person name="Banfield J.F."/>
        </authorList>
    </citation>
    <scope>NUCLEOTIDE SEQUENCE [LARGE SCALE GENOMIC DNA]</scope>
    <source>
        <strain evidence="3">S2_005_002_R2_29</strain>
    </source>
</reference>
<gene>
    <name evidence="3" type="ORF">DI551_09765</name>
</gene>
<name>A0A2W5MTY5_9BACT</name>
<accession>A0A2W5MTY5</accession>
<evidence type="ECO:0008006" key="5">
    <source>
        <dbReference type="Google" id="ProtNLM"/>
    </source>
</evidence>
<comment type="caution">
    <text evidence="3">The sequence shown here is derived from an EMBL/GenBank/DDBJ whole genome shotgun (WGS) entry which is preliminary data.</text>
</comment>
<evidence type="ECO:0000313" key="3">
    <source>
        <dbReference type="EMBL" id="PZQ44626.1"/>
    </source>
</evidence>
<feature type="signal peptide" evidence="2">
    <location>
        <begin position="1"/>
        <end position="29"/>
    </location>
</feature>
<dbReference type="AlphaFoldDB" id="A0A2W5MTY5"/>
<keyword evidence="2" id="KW-0732">Signal</keyword>
<feature type="chain" id="PRO_5015957052" description="OmpA-like domain-containing protein" evidence="2">
    <location>
        <begin position="30"/>
        <end position="394"/>
    </location>
</feature>
<dbReference type="EMBL" id="QFQB01000084">
    <property type="protein sequence ID" value="PZQ44626.1"/>
    <property type="molecule type" value="Genomic_DNA"/>
</dbReference>
<evidence type="ECO:0000256" key="1">
    <source>
        <dbReference type="SAM" id="Coils"/>
    </source>
</evidence>
<sequence>MKINMFIKSSALLAILASGTICGMTSASAQVDMKKRPSLVITNQSMAGNSASPSPLYNGPSRTPDITPAQVSGGAYFQPTRTVVAEKVDELKSDLFGLQGRVNTLSNNLKSMRQRSLGQSAEYNASVATINTQLQSGTTPGNPRLVQKLQVAQGNLDKLSQNVADLNAMAVEAANAASMGSFLLEACRSAYGLSGAVEEDHAALAQVEDQVNDTIVKIDRVLNDVNDDITRTAAYLSAERSNIRTLSLAVTNGDYYGGSLSSRPFSSAPPSTMMQPASMSAGASVMPSPAMPLSGPRPLVKIKFDQPNVDYEQAVYMAVNEAMQKYPNARFELIAVNPSGGNAAQVAIESTRARRNAEMVLRSLSQMGIDVNKIDLSTQQSAEAKSNEVHIFIR</sequence>
<keyword evidence="1" id="KW-0175">Coiled coil</keyword>